<organism evidence="4 5">
    <name type="scientific">Paracoccus sanguinis</name>
    <dbReference type="NCBI Taxonomy" id="1545044"/>
    <lineage>
        <taxon>Bacteria</taxon>
        <taxon>Pseudomonadati</taxon>
        <taxon>Pseudomonadota</taxon>
        <taxon>Alphaproteobacteria</taxon>
        <taxon>Rhodobacterales</taxon>
        <taxon>Paracoccaceae</taxon>
        <taxon>Paracoccus</taxon>
    </lineage>
</organism>
<reference evidence="5" key="1">
    <citation type="submission" date="2016-10" db="EMBL/GenBank/DDBJ databases">
        <authorList>
            <person name="Varghese N."/>
            <person name="Submissions S."/>
        </authorList>
    </citation>
    <scope>NUCLEOTIDE SEQUENCE [LARGE SCALE GENOMIC DNA]</scope>
    <source>
        <strain evidence="5">DSM 29303</strain>
    </source>
</reference>
<evidence type="ECO:0000313" key="5">
    <source>
        <dbReference type="Proteomes" id="UP000182944"/>
    </source>
</evidence>
<proteinExistence type="predicted"/>
<evidence type="ECO:0000313" key="4">
    <source>
        <dbReference type="EMBL" id="SDW53786.1"/>
    </source>
</evidence>
<dbReference type="OrthoDB" id="9767239at2"/>
<name>A0A1H2UCD7_9RHOB</name>
<accession>A0A1H2UCD7</accession>
<dbReference type="Pfam" id="PF10503">
    <property type="entry name" value="Esterase_PHB"/>
    <property type="match status" value="1"/>
</dbReference>
<sequence length="405" mass="41235">MDQSFADAMRRALEQTRKGDPAGATRTIQGVLGLTPAPGGDAAPTPGGAVIEGTARRVSPGAAPKADRGARVAAPDASGGDISVQPEGGAAPGGPRPFGLRGRLGDVVARLREGVGRLPLPGGLPGGAAADPEHPEGGRWQRLHWASAEGARDYRLYLPANPAPPSGLVLLLHGCTQNPEDFVTGTRMIAEAERAGLILLVPEQGRGDNPQLCWNWFRPGDQQGGEAALLAALASRVAREHGVPEGRVFAAGLSAGGAMAAILGAAHPEVFAAVGVHSGLPAGAAQDMAGAFAAMKGARGAARPIRARTIAFHGSADATVAPANGEAVLSAARAGLRGATETAAHGLTGRPWRVTRLGDAEDRVMAEHWVVDGLGHAWSGGDPRGSYADPRGPDASAEMVRFFLS</sequence>
<feature type="region of interest" description="Disordered" evidence="3">
    <location>
        <begin position="1"/>
        <end position="98"/>
    </location>
</feature>
<dbReference type="InterPro" id="IPR050955">
    <property type="entry name" value="Plant_Biomass_Hydrol_Est"/>
</dbReference>
<dbReference type="NCBIfam" id="TIGR01840">
    <property type="entry name" value="esterase_phb"/>
    <property type="match status" value="1"/>
</dbReference>
<evidence type="ECO:0000256" key="3">
    <source>
        <dbReference type="SAM" id="MobiDB-lite"/>
    </source>
</evidence>
<evidence type="ECO:0000256" key="2">
    <source>
        <dbReference type="ARBA" id="ARBA00022801"/>
    </source>
</evidence>
<dbReference type="PANTHER" id="PTHR43037:SF1">
    <property type="entry name" value="BLL1128 PROTEIN"/>
    <property type="match status" value="1"/>
</dbReference>
<keyword evidence="1" id="KW-0732">Signal</keyword>
<dbReference type="GO" id="GO:0005576">
    <property type="term" value="C:extracellular region"/>
    <property type="evidence" value="ECO:0007669"/>
    <property type="project" value="InterPro"/>
</dbReference>
<evidence type="ECO:0000256" key="1">
    <source>
        <dbReference type="ARBA" id="ARBA00022729"/>
    </source>
</evidence>
<dbReference type="Gene3D" id="3.40.50.1820">
    <property type="entry name" value="alpha/beta hydrolase"/>
    <property type="match status" value="1"/>
</dbReference>
<dbReference type="STRING" id="1545044.SAMN05444276_1011243"/>
<dbReference type="Proteomes" id="UP000182944">
    <property type="component" value="Unassembled WGS sequence"/>
</dbReference>
<dbReference type="PANTHER" id="PTHR43037">
    <property type="entry name" value="UNNAMED PRODUCT-RELATED"/>
    <property type="match status" value="1"/>
</dbReference>
<dbReference type="GO" id="GO:0016787">
    <property type="term" value="F:hydrolase activity"/>
    <property type="evidence" value="ECO:0007669"/>
    <property type="project" value="UniProtKB-KW"/>
</dbReference>
<feature type="region of interest" description="Disordered" evidence="3">
    <location>
        <begin position="119"/>
        <end position="138"/>
    </location>
</feature>
<dbReference type="EMBL" id="FNNA01000001">
    <property type="protein sequence ID" value="SDW53786.1"/>
    <property type="molecule type" value="Genomic_DNA"/>
</dbReference>
<dbReference type="SUPFAM" id="SSF53474">
    <property type="entry name" value="alpha/beta-Hydrolases"/>
    <property type="match status" value="2"/>
</dbReference>
<keyword evidence="2" id="KW-0378">Hydrolase</keyword>
<protein>
    <submittedName>
        <fullName evidence="4">Esterase, PHB depolymerase family</fullName>
    </submittedName>
</protein>
<feature type="compositionally biased region" description="Low complexity" evidence="3">
    <location>
        <begin position="35"/>
        <end position="49"/>
    </location>
</feature>
<dbReference type="InterPro" id="IPR010126">
    <property type="entry name" value="Esterase_phb"/>
</dbReference>
<keyword evidence="5" id="KW-1185">Reference proteome</keyword>
<dbReference type="InterPro" id="IPR029058">
    <property type="entry name" value="AB_hydrolase_fold"/>
</dbReference>
<dbReference type="RefSeq" id="WP_074826214.1">
    <property type="nucleotide sequence ID" value="NZ_FNNA01000001.1"/>
</dbReference>
<dbReference type="AlphaFoldDB" id="A0A1H2UCD7"/>
<gene>
    <name evidence="4" type="ORF">SAMN05444276_1011243</name>
</gene>
<feature type="compositionally biased region" description="Basic and acidic residues" evidence="3">
    <location>
        <begin position="8"/>
        <end position="20"/>
    </location>
</feature>